<dbReference type="Gene3D" id="1.20.1250.20">
    <property type="entry name" value="MFS general substrate transporter like domains"/>
    <property type="match status" value="1"/>
</dbReference>
<dbReference type="GO" id="GO:0004527">
    <property type="term" value="F:exonuclease activity"/>
    <property type="evidence" value="ECO:0007669"/>
    <property type="project" value="UniProtKB-KW"/>
</dbReference>
<dbReference type="AlphaFoldDB" id="A0A2G9U9Q5"/>
<sequence length="313" mass="34952">MVLNLLLFFISSSPRTVGFLPTMTSPSNPAGSSDSRARTFMKIATVNVRGLCSHQRLADFEANVKNVSFAVLGLAETRRSNRECTYLGSGFVLYNSGRCDNAPTYAGVGLYMSIRMNKKLVGVRYISDRVIQAEFLIKRRRLSLIQVHAPTSAAPDDEFERFLDEIEAARLTTKSKAIPEIICGDFNAVVGRSENKETACGPFGTGYRNDRAQTPQQRMERISTRTLALMAERRKKKFGLESCVANYRPQFQSAAMEYKQFCKDYYKTFSSTTMQYLGVLLGNCFVGILADKYGRRLVLLIAMATGIPELVLS</sequence>
<keyword evidence="3" id="KW-0378">Hydrolase</keyword>
<feature type="non-terminal residue" evidence="3">
    <location>
        <position position="313"/>
    </location>
</feature>
<evidence type="ECO:0000259" key="2">
    <source>
        <dbReference type="Pfam" id="PF03372"/>
    </source>
</evidence>
<keyword evidence="3" id="KW-0255">Endonuclease</keyword>
<evidence type="ECO:0000256" key="1">
    <source>
        <dbReference type="SAM" id="SignalP"/>
    </source>
</evidence>
<reference evidence="3 4" key="1">
    <citation type="submission" date="2015-09" db="EMBL/GenBank/DDBJ databases">
        <title>Draft genome of the parasitic nematode Teladorsagia circumcincta isolate WARC Sus (inbred).</title>
        <authorList>
            <person name="Mitreva M."/>
        </authorList>
    </citation>
    <scope>NUCLEOTIDE SEQUENCE [LARGE SCALE GENOMIC DNA]</scope>
    <source>
        <strain evidence="3 4">S</strain>
    </source>
</reference>
<keyword evidence="3" id="KW-0540">Nuclease</keyword>
<name>A0A2G9U9Q5_TELCI</name>
<dbReference type="Proteomes" id="UP000230423">
    <property type="component" value="Unassembled WGS sequence"/>
</dbReference>
<organism evidence="3 4">
    <name type="scientific">Teladorsagia circumcincta</name>
    <name type="common">Brown stomach worm</name>
    <name type="synonym">Ostertagia circumcincta</name>
    <dbReference type="NCBI Taxonomy" id="45464"/>
    <lineage>
        <taxon>Eukaryota</taxon>
        <taxon>Metazoa</taxon>
        <taxon>Ecdysozoa</taxon>
        <taxon>Nematoda</taxon>
        <taxon>Chromadorea</taxon>
        <taxon>Rhabditida</taxon>
        <taxon>Rhabditina</taxon>
        <taxon>Rhabditomorpha</taxon>
        <taxon>Strongyloidea</taxon>
        <taxon>Trichostrongylidae</taxon>
        <taxon>Teladorsagia</taxon>
    </lineage>
</organism>
<evidence type="ECO:0000313" key="3">
    <source>
        <dbReference type="EMBL" id="PIO66943.1"/>
    </source>
</evidence>
<dbReference type="GO" id="GO:0004519">
    <property type="term" value="F:endonuclease activity"/>
    <property type="evidence" value="ECO:0007669"/>
    <property type="project" value="UniProtKB-KW"/>
</dbReference>
<feature type="chain" id="PRO_5013802646" evidence="1">
    <location>
        <begin position="19"/>
        <end position="313"/>
    </location>
</feature>
<dbReference type="SUPFAM" id="SSF56219">
    <property type="entry name" value="DNase I-like"/>
    <property type="match status" value="1"/>
</dbReference>
<protein>
    <submittedName>
        <fullName evidence="3">Endonuclease/exonuclease/phosphatase family protein</fullName>
    </submittedName>
</protein>
<dbReference type="OrthoDB" id="6776034at2759"/>
<keyword evidence="1" id="KW-0732">Signal</keyword>
<dbReference type="Gene3D" id="3.60.10.10">
    <property type="entry name" value="Endonuclease/exonuclease/phosphatase"/>
    <property type="match status" value="1"/>
</dbReference>
<proteinExistence type="predicted"/>
<feature type="signal peptide" evidence="1">
    <location>
        <begin position="1"/>
        <end position="18"/>
    </location>
</feature>
<gene>
    <name evidence="3" type="ORF">TELCIR_11328</name>
</gene>
<dbReference type="InterPro" id="IPR005135">
    <property type="entry name" value="Endo/exonuclease/phosphatase"/>
</dbReference>
<keyword evidence="3" id="KW-0269">Exonuclease</keyword>
<dbReference type="Pfam" id="PF03372">
    <property type="entry name" value="Exo_endo_phos"/>
    <property type="match status" value="1"/>
</dbReference>
<dbReference type="EMBL" id="KZ347923">
    <property type="protein sequence ID" value="PIO66943.1"/>
    <property type="molecule type" value="Genomic_DNA"/>
</dbReference>
<keyword evidence="4" id="KW-1185">Reference proteome</keyword>
<dbReference type="SUPFAM" id="SSF103473">
    <property type="entry name" value="MFS general substrate transporter"/>
    <property type="match status" value="1"/>
</dbReference>
<dbReference type="InterPro" id="IPR036691">
    <property type="entry name" value="Endo/exonu/phosph_ase_sf"/>
</dbReference>
<evidence type="ECO:0000313" key="4">
    <source>
        <dbReference type="Proteomes" id="UP000230423"/>
    </source>
</evidence>
<accession>A0A2G9U9Q5</accession>
<feature type="domain" description="Endonuclease/exonuclease/phosphatase" evidence="2">
    <location>
        <begin position="44"/>
        <end position="203"/>
    </location>
</feature>
<dbReference type="InterPro" id="IPR036259">
    <property type="entry name" value="MFS_trans_sf"/>
</dbReference>